<dbReference type="EMBL" id="CP100355">
    <property type="protein sequence ID" value="UTF52524.1"/>
    <property type="molecule type" value="Genomic_DNA"/>
</dbReference>
<dbReference type="InterPro" id="IPR002749">
    <property type="entry name" value="DUF63"/>
</dbReference>
<evidence type="ECO:0000256" key="1">
    <source>
        <dbReference type="SAM" id="Phobius"/>
    </source>
</evidence>
<evidence type="ECO:0000313" key="2">
    <source>
        <dbReference type="EMBL" id="UTF52524.1"/>
    </source>
</evidence>
<dbReference type="AlphaFoldDB" id="A0A9E7SSH3"/>
<protein>
    <submittedName>
        <fullName evidence="2">DUF63 family protein</fullName>
    </submittedName>
</protein>
<dbReference type="Pfam" id="PF01889">
    <property type="entry name" value="DUF63"/>
    <property type="match status" value="1"/>
</dbReference>
<organism evidence="2 3">
    <name type="scientific">Natronosalvus rutilus</name>
    <dbReference type="NCBI Taxonomy" id="2953753"/>
    <lineage>
        <taxon>Archaea</taxon>
        <taxon>Methanobacteriati</taxon>
        <taxon>Methanobacteriota</taxon>
        <taxon>Stenosarchaea group</taxon>
        <taxon>Halobacteria</taxon>
        <taxon>Halobacteriales</taxon>
        <taxon>Natrialbaceae</taxon>
        <taxon>Natronosalvus</taxon>
    </lineage>
</organism>
<keyword evidence="1" id="KW-1133">Transmembrane helix</keyword>
<dbReference type="RefSeq" id="WP_254156481.1">
    <property type="nucleotide sequence ID" value="NZ_CP100355.1"/>
</dbReference>
<dbReference type="PANTHER" id="PTHR40700">
    <property type="entry name" value="HYPOTHETICAL MEMBRANE PROTEIN, CONSERVED, DUF63 FAMILY"/>
    <property type="match status" value="1"/>
</dbReference>
<feature type="transmembrane region" description="Helical" evidence="1">
    <location>
        <begin position="153"/>
        <end position="179"/>
    </location>
</feature>
<feature type="transmembrane region" description="Helical" evidence="1">
    <location>
        <begin position="255"/>
        <end position="276"/>
    </location>
</feature>
<feature type="transmembrane region" description="Helical" evidence="1">
    <location>
        <begin position="117"/>
        <end position="133"/>
    </location>
</feature>
<evidence type="ECO:0000313" key="3">
    <source>
        <dbReference type="Proteomes" id="UP001056855"/>
    </source>
</evidence>
<feature type="transmembrane region" description="Helical" evidence="1">
    <location>
        <begin position="191"/>
        <end position="211"/>
    </location>
</feature>
<dbReference type="PANTHER" id="PTHR40700:SF1">
    <property type="entry name" value="DUF63 DOMAIN-CONTAINING PROTEIN"/>
    <property type="match status" value="1"/>
</dbReference>
<dbReference type="GeneID" id="73290793"/>
<keyword evidence="1" id="KW-0472">Membrane</keyword>
<dbReference type="Proteomes" id="UP001056855">
    <property type="component" value="Chromosome"/>
</dbReference>
<feature type="transmembrane region" description="Helical" evidence="1">
    <location>
        <begin position="344"/>
        <end position="361"/>
    </location>
</feature>
<keyword evidence="1" id="KW-0812">Transmembrane</keyword>
<gene>
    <name evidence="2" type="ORF">NGM29_12065</name>
</gene>
<feature type="transmembrane region" description="Helical" evidence="1">
    <location>
        <begin position="314"/>
        <end position="332"/>
    </location>
</feature>
<reference evidence="2" key="1">
    <citation type="submission" date="2022-06" db="EMBL/GenBank/DDBJ databases">
        <title>Diverse halophilic archaea isolated from saline environments.</title>
        <authorList>
            <person name="Cui H.-L."/>
        </authorList>
    </citation>
    <scope>NUCLEOTIDE SEQUENCE</scope>
    <source>
        <strain evidence="2">WLHS1</strain>
    </source>
</reference>
<feature type="transmembrane region" description="Helical" evidence="1">
    <location>
        <begin position="223"/>
        <end position="243"/>
    </location>
</feature>
<feature type="transmembrane region" description="Helical" evidence="1">
    <location>
        <begin position="87"/>
        <end position="105"/>
    </location>
</feature>
<keyword evidence="3" id="KW-1185">Reference proteome</keyword>
<proteinExistence type="predicted"/>
<feature type="transmembrane region" description="Helical" evidence="1">
    <location>
        <begin position="12"/>
        <end position="32"/>
    </location>
</feature>
<dbReference type="KEGG" id="sawl:NGM29_12065"/>
<sequence length="371" mass="40008">MEAYVDRYGAGRIWLAVVGSLVALITLAAIVFPQRVAADILWHYYWGPVAADAQNYGCLAWNGGSPTECGPNTTGPEASPGYTWQSYAGYIPTLVLMLVGIILLIKHLEIDRYRAGFYGLFPFMLFGGALRVVEDANVRALVETGEMQMELPWVAALISPFIYVTVFFVALFAVVVSVWLDRNGYVSGYEYPLAGIGTAALTVTVAYLGYFAATYELASFHPLIPTITLVGATVVTAVTYGAITRFAPDLNRGTGFMGAIVIWAHSVDGIANVIGLDWASAFGLGYDPKHPVNAWIVATTEAVLPASVVDVIGAAWPFLIVKVVAAVFIIWVFDESIFEESPRYAILLLITVVAVGLGPGTRDMLRATFGI</sequence>
<name>A0A9E7SSH3_9EURY</name>
<accession>A0A9E7SSH3</accession>